<gene>
    <name evidence="1" type="ordered locus">YP_1560</name>
</gene>
<organism evidence="1 2">
    <name type="scientific">Yersinia pestis</name>
    <dbReference type="NCBI Taxonomy" id="632"/>
    <lineage>
        <taxon>Bacteria</taxon>
        <taxon>Pseudomonadati</taxon>
        <taxon>Pseudomonadota</taxon>
        <taxon>Gammaproteobacteria</taxon>
        <taxon>Enterobacterales</taxon>
        <taxon>Yersiniaceae</taxon>
        <taxon>Yersinia</taxon>
    </lineage>
</organism>
<evidence type="ECO:0000313" key="1">
    <source>
        <dbReference type="EMBL" id="AAS61794.1"/>
    </source>
</evidence>
<evidence type="ECO:0000313" key="2">
    <source>
        <dbReference type="Proteomes" id="UP000001019"/>
    </source>
</evidence>
<accession>A0A0H2W427</accession>
<dbReference type="EMBL" id="AE017042">
    <property type="protein sequence ID" value="AAS61794.1"/>
    <property type="molecule type" value="Genomic_DNA"/>
</dbReference>
<sequence>MQLIRYSLSYTLCINKNGYNPFTTAENSMCQRFSIYNSEDNVMSHALKNADRLYIPPRDKGTKAYPRASMDTSSTHADQVKNAFAFGFSRYEKAMEELSKV</sequence>
<dbReference type="EnsemblBacteria" id="AAS61794">
    <property type="protein sequence ID" value="AAS61794"/>
    <property type="gene ID" value="YP_1560"/>
</dbReference>
<proteinExistence type="predicted"/>
<dbReference type="HOGENOM" id="CLU_2290633_0_0_6"/>
<dbReference type="KEGG" id="ypm:YP_1560"/>
<dbReference type="Proteomes" id="UP000001019">
    <property type="component" value="Chromosome"/>
</dbReference>
<protein>
    <submittedName>
        <fullName evidence="1">Uncharacterized protein</fullName>
    </submittedName>
</protein>
<reference evidence="2" key="1">
    <citation type="journal article" date="2004" name="DNA Res.">
        <title>Complete genome sequence of Yersinia pestis strain 91001, an isolate avirulent to humans.</title>
        <authorList>
            <person name="Song Y."/>
            <person name="Tong Z."/>
            <person name="Wang J."/>
            <person name="Wang L."/>
            <person name="Guo Z."/>
            <person name="Han Y."/>
            <person name="Zhang J."/>
            <person name="Pei D."/>
            <person name="Zhou D."/>
            <person name="Qin H."/>
            <person name="Pang X."/>
            <person name="Han Y."/>
            <person name="Zhai J."/>
            <person name="Li M."/>
            <person name="Cui B."/>
            <person name="Qi Z."/>
            <person name="Jin L."/>
            <person name="Dai R."/>
            <person name="Chen F."/>
            <person name="Li S."/>
            <person name="Ye C."/>
            <person name="Du Z."/>
            <person name="Lin W."/>
            <person name="Wang J."/>
            <person name="Yu J."/>
            <person name="Yang H."/>
            <person name="Wang J."/>
            <person name="Huang P."/>
            <person name="Yang R."/>
        </authorList>
    </citation>
    <scope>NUCLEOTIDE SEQUENCE [LARGE SCALE GENOMIC DNA]</scope>
    <source>
        <strain evidence="2">91001 / Biovar Mediaevalis</strain>
    </source>
</reference>
<name>A0A0H2W427_YERPE</name>
<dbReference type="AlphaFoldDB" id="A0A0H2W427"/>